<protein>
    <recommendedName>
        <fullName evidence="2">TPM domain-containing protein</fullName>
    </recommendedName>
</protein>
<evidence type="ECO:0000313" key="3">
    <source>
        <dbReference type="EMBL" id="BBA17129.1"/>
    </source>
</evidence>
<dbReference type="AlphaFoldDB" id="A0A224AJY5"/>
<dbReference type="PANTHER" id="PTHR30373:SF2">
    <property type="entry name" value="UPF0603 PROTEIN YGCG"/>
    <property type="match status" value="1"/>
</dbReference>
<gene>
    <name evidence="3" type="ORF">STAT_193</name>
</gene>
<feature type="domain" description="TPM" evidence="2">
    <location>
        <begin position="38"/>
        <end position="160"/>
    </location>
</feature>
<proteinExistence type="predicted"/>
<reference evidence="3 4" key="1">
    <citation type="submission" date="2014-06" db="EMBL/GenBank/DDBJ databases">
        <title>Genome sequence of the intracellular symbiont Blattabacterium cuenoti, strain STAT from the wood feeding cockroach Salganea taiwanensis taiwanensis.</title>
        <authorList>
            <person name="Kinjo Y."/>
            <person name="Ohkuma M."/>
            <person name="Tokuda G."/>
        </authorList>
    </citation>
    <scope>NUCLEOTIDE SEQUENCE [LARGE SCALE GENOMIC DNA]</scope>
    <source>
        <strain evidence="3 4">STAT</strain>
    </source>
</reference>
<name>A0A224AJY5_9FLAO</name>
<keyword evidence="4" id="KW-1185">Reference proteome</keyword>
<keyword evidence="1" id="KW-0812">Transmembrane</keyword>
<evidence type="ECO:0000256" key="1">
    <source>
        <dbReference type="SAM" id="Phobius"/>
    </source>
</evidence>
<accession>A0A224AJY5</accession>
<dbReference type="Gene3D" id="3.10.310.50">
    <property type="match status" value="1"/>
</dbReference>
<keyword evidence="1" id="KW-1133">Transmembrane helix</keyword>
<dbReference type="InterPro" id="IPR007621">
    <property type="entry name" value="TPM_dom"/>
</dbReference>
<keyword evidence="1" id="KW-0472">Membrane</keyword>
<organism evidence="3 4">
    <name type="scientific">Blattabacterium cuenoti STAT</name>
    <dbReference type="NCBI Taxonomy" id="1457030"/>
    <lineage>
        <taxon>Bacteria</taxon>
        <taxon>Pseudomonadati</taxon>
        <taxon>Bacteroidota</taxon>
        <taxon>Flavobacteriia</taxon>
        <taxon>Flavobacteriales</taxon>
        <taxon>Blattabacteriaceae</taxon>
        <taxon>Blattabacterium</taxon>
    </lineage>
</organism>
<feature type="transmembrane region" description="Helical" evidence="1">
    <location>
        <begin position="177"/>
        <end position="198"/>
    </location>
</feature>
<dbReference type="EMBL" id="AP014608">
    <property type="protein sequence ID" value="BBA17129.1"/>
    <property type="molecule type" value="Genomic_DNA"/>
</dbReference>
<evidence type="ECO:0000313" key="4">
    <source>
        <dbReference type="Proteomes" id="UP000263619"/>
    </source>
</evidence>
<dbReference type="PANTHER" id="PTHR30373">
    <property type="entry name" value="UPF0603 PROTEIN YGCG"/>
    <property type="match status" value="1"/>
</dbReference>
<dbReference type="Pfam" id="PF04536">
    <property type="entry name" value="TPM_phosphatase"/>
    <property type="match status" value="1"/>
</dbReference>
<sequence>MDMKRIIQSILIILICFYSNSIKGQFRIPEVPKKIYPVQDYAGVLSKRQIEKLNQKLISYSKITSTEIFVSIVHSLHGEDPNLLASKWGEKWKIGKIHKNNGIIILLSIHDRKISIQNGYGAEPYMTDFLTMKIIQKIKPILKNHLYYKAIDTGVQEIFKILKNKFQKKQNDKTFSIWNLFTRISSILLIILLFYFFLIKKGTNISLFNTLFFTSFLFKNKNHDHDENFDGFGGGGNFGGGGGSSNW</sequence>
<dbReference type="Proteomes" id="UP000263619">
    <property type="component" value="Chromosome"/>
</dbReference>
<evidence type="ECO:0000259" key="2">
    <source>
        <dbReference type="Pfam" id="PF04536"/>
    </source>
</evidence>